<dbReference type="EMBL" id="JANQAO010000001">
    <property type="protein sequence ID" value="MDM5146912.1"/>
    <property type="molecule type" value="Genomic_DNA"/>
</dbReference>
<protein>
    <submittedName>
        <fullName evidence="1">OsmC family protein</fullName>
    </submittedName>
</protein>
<gene>
    <name evidence="1" type="ORF">NQX30_00725</name>
</gene>
<dbReference type="SUPFAM" id="SSF82784">
    <property type="entry name" value="OsmC-like"/>
    <property type="match status" value="1"/>
</dbReference>
<dbReference type="Gene3D" id="3.30.300.20">
    <property type="match status" value="1"/>
</dbReference>
<dbReference type="Pfam" id="PF02566">
    <property type="entry name" value="OsmC"/>
    <property type="match status" value="1"/>
</dbReference>
<reference evidence="1" key="2">
    <citation type="journal article" date="2023" name="Microbiome">
        <title>Synthase-selected sorting approach identifies a beta-lactone synthase in a nudibranch symbiotic bacterium.</title>
        <authorList>
            <person name="Dzunkova M."/>
            <person name="La Clair J.J."/>
            <person name="Tyml T."/>
            <person name="Doud D."/>
            <person name="Schulz F."/>
            <person name="Piquer-Esteban S."/>
            <person name="Porcel Sanchis D."/>
            <person name="Osborn A."/>
            <person name="Robinson D."/>
            <person name="Louie K.B."/>
            <person name="Bowen B.P."/>
            <person name="Bowers R.M."/>
            <person name="Lee J."/>
            <person name="Arnau V."/>
            <person name="Diaz-Villanueva W."/>
            <person name="Stepanauskas R."/>
            <person name="Gosliner T."/>
            <person name="Date S.V."/>
            <person name="Northen T.R."/>
            <person name="Cheng J.F."/>
            <person name="Burkart M.D."/>
            <person name="Woyke T."/>
        </authorList>
    </citation>
    <scope>NUCLEOTIDE SEQUENCE</scope>
    <source>
        <strain evidence="1">Df01</strain>
    </source>
</reference>
<sequence>MNLTLRWLENVAFEVANTNGNQIIFDGPPEHGGKNCGMRPMEGMLSAAAACSAFDVVHILKKMQQEPLSLQINIEAERTDAVPNVFTCISLHFVLVGDHLKPASVARAVQLSVEKYCSALAMLNKTAAVNHTWRISKTP</sequence>
<dbReference type="Proteomes" id="UP001168167">
    <property type="component" value="Unassembled WGS sequence"/>
</dbReference>
<reference evidence="1" key="1">
    <citation type="submission" date="2022-08" db="EMBL/GenBank/DDBJ databases">
        <authorList>
            <person name="Dzunkova M."/>
            <person name="La Clair J."/>
            <person name="Tyml T."/>
            <person name="Doud D."/>
            <person name="Schulz F."/>
            <person name="Piquer S."/>
            <person name="Porcel Sanchis D."/>
            <person name="Osborn A."/>
            <person name="Robinson D."/>
            <person name="Louie K.B."/>
            <person name="Bowen B.P."/>
            <person name="Bowers R."/>
            <person name="Lee J."/>
            <person name="Arnau Llombart V."/>
            <person name="Diaz Villanueva W."/>
            <person name="Gosliner T."/>
            <person name="Northen T."/>
            <person name="Cheng J.-F."/>
            <person name="Burkart M.D."/>
            <person name="Woyke T."/>
        </authorList>
    </citation>
    <scope>NUCLEOTIDE SEQUENCE</scope>
    <source>
        <strain evidence="1">Df01</strain>
    </source>
</reference>
<dbReference type="InterPro" id="IPR036102">
    <property type="entry name" value="OsmC/Ohrsf"/>
</dbReference>
<dbReference type="InterPro" id="IPR015946">
    <property type="entry name" value="KH_dom-like_a/b"/>
</dbReference>
<proteinExistence type="predicted"/>
<dbReference type="PANTHER" id="PTHR34352">
    <property type="entry name" value="PROTEIN YHFA"/>
    <property type="match status" value="1"/>
</dbReference>
<organism evidence="1 2">
    <name type="scientific">Candidatus Doriopsillibacter californiensis</name>
    <dbReference type="NCBI Taxonomy" id="2970740"/>
    <lineage>
        <taxon>Bacteria</taxon>
        <taxon>Pseudomonadati</taxon>
        <taxon>Pseudomonadota</taxon>
        <taxon>Gammaproteobacteria</taxon>
        <taxon>Candidatus Tethybacterales</taxon>
        <taxon>Candidatus Persebacteraceae</taxon>
        <taxon>Candidatus Doriopsillibacter</taxon>
    </lineage>
</organism>
<comment type="caution">
    <text evidence="1">The sequence shown here is derived from an EMBL/GenBank/DDBJ whole genome shotgun (WGS) entry which is preliminary data.</text>
</comment>
<keyword evidence="2" id="KW-1185">Reference proteome</keyword>
<name>A0ABT7QJQ0_9GAMM</name>
<evidence type="ECO:0000313" key="2">
    <source>
        <dbReference type="Proteomes" id="UP001168167"/>
    </source>
</evidence>
<dbReference type="PANTHER" id="PTHR34352:SF1">
    <property type="entry name" value="PROTEIN YHFA"/>
    <property type="match status" value="1"/>
</dbReference>
<dbReference type="InterPro" id="IPR003718">
    <property type="entry name" value="OsmC/Ohr_fam"/>
</dbReference>
<accession>A0ABT7QJQ0</accession>
<evidence type="ECO:0000313" key="1">
    <source>
        <dbReference type="EMBL" id="MDM5146912.1"/>
    </source>
</evidence>